<accession>A0A6J5LQF3</accession>
<evidence type="ECO:0000313" key="2">
    <source>
        <dbReference type="EMBL" id="CAB4135237.1"/>
    </source>
</evidence>
<organism evidence="2">
    <name type="scientific">uncultured Caudovirales phage</name>
    <dbReference type="NCBI Taxonomy" id="2100421"/>
    <lineage>
        <taxon>Viruses</taxon>
        <taxon>Duplodnaviria</taxon>
        <taxon>Heunggongvirae</taxon>
        <taxon>Uroviricota</taxon>
        <taxon>Caudoviricetes</taxon>
        <taxon>Peduoviridae</taxon>
        <taxon>Maltschvirus</taxon>
        <taxon>Maltschvirus maltsch</taxon>
    </lineage>
</organism>
<evidence type="ECO:0000313" key="1">
    <source>
        <dbReference type="EMBL" id="CAB4131421.1"/>
    </source>
</evidence>
<gene>
    <name evidence="1" type="ORF">UFOVP127_87</name>
    <name evidence="2" type="ORF">UFOVP276_193</name>
</gene>
<sequence>MKKLIVRQQVIDCNKETCGKCDYLTFGHDPFCFFWHKLLSMNGKLVVRAYECKNAEMSTMNVRM</sequence>
<dbReference type="EMBL" id="LR796294">
    <property type="protein sequence ID" value="CAB4135237.1"/>
    <property type="molecule type" value="Genomic_DNA"/>
</dbReference>
<protein>
    <submittedName>
        <fullName evidence="2">Uncharacterized protein</fullName>
    </submittedName>
</protein>
<name>A0A6J5LQF3_9CAUD</name>
<reference evidence="2" key="1">
    <citation type="submission" date="2020-04" db="EMBL/GenBank/DDBJ databases">
        <authorList>
            <person name="Chiriac C."/>
            <person name="Salcher M."/>
            <person name="Ghai R."/>
            <person name="Kavagutti S V."/>
        </authorList>
    </citation>
    <scope>NUCLEOTIDE SEQUENCE</scope>
</reference>
<dbReference type="EMBL" id="LR796249">
    <property type="protein sequence ID" value="CAB4131421.1"/>
    <property type="molecule type" value="Genomic_DNA"/>
</dbReference>
<proteinExistence type="predicted"/>